<evidence type="ECO:0000256" key="4">
    <source>
        <dbReference type="ARBA" id="ARBA00022630"/>
    </source>
</evidence>
<accession>A0A934TX03</accession>
<keyword evidence="6" id="KW-0479">Metal-binding</keyword>
<evidence type="ECO:0000256" key="3">
    <source>
        <dbReference type="ARBA" id="ARBA00016337"/>
    </source>
</evidence>
<evidence type="ECO:0000256" key="5">
    <source>
        <dbReference type="ARBA" id="ARBA00022679"/>
    </source>
</evidence>
<evidence type="ECO:0000256" key="6">
    <source>
        <dbReference type="ARBA" id="ARBA00022723"/>
    </source>
</evidence>
<dbReference type="Gene3D" id="3.10.520.10">
    <property type="entry name" value="ApbE-like domains"/>
    <property type="match status" value="1"/>
</dbReference>
<evidence type="ECO:0000256" key="7">
    <source>
        <dbReference type="ARBA" id="ARBA00022827"/>
    </source>
</evidence>
<name>A0A934TX03_9BURK</name>
<dbReference type="EMBL" id="JAEPWM010000012">
    <property type="protein sequence ID" value="MBK6008816.1"/>
    <property type="molecule type" value="Genomic_DNA"/>
</dbReference>
<evidence type="ECO:0000313" key="11">
    <source>
        <dbReference type="EMBL" id="MBK6008816.1"/>
    </source>
</evidence>
<sequence length="274" mass="29239">MAANGLLLRRARPLLGTLVSIQLQAEEIGEHDAERAAYQAFAVITAIHRAMSAHEPGSDLARLAQARPREPLAVSVHTVAVLRLAQHWSRASNHAFDAQSAGETLARSRLRPALAHCTARGARLAGLRFLDACTVLPEGPMAIDLGGIAKGYAVDQAVAELCASGVASGLVNAGGDLRAFGPRCWPIELQHPIVSARTRPLLRLRDAAIASSVASTDTGFVPTRRRGARWTGSTVLAPDCATADALTKWALQDAEPSLQLRRTLRAHGARLWRT</sequence>
<comment type="caution">
    <text evidence="11">The sequence shown here is derived from an EMBL/GenBank/DDBJ whole genome shotgun (WGS) entry which is preliminary data.</text>
</comment>
<dbReference type="EC" id="2.7.1.180" evidence="2"/>
<evidence type="ECO:0000256" key="8">
    <source>
        <dbReference type="ARBA" id="ARBA00022842"/>
    </source>
</evidence>
<dbReference type="GO" id="GO:0016740">
    <property type="term" value="F:transferase activity"/>
    <property type="evidence" value="ECO:0007669"/>
    <property type="project" value="UniProtKB-KW"/>
</dbReference>
<comment type="catalytic activity">
    <reaction evidence="10">
        <text>L-threonyl-[protein] + FAD = FMN-L-threonyl-[protein] + AMP + H(+)</text>
        <dbReference type="Rhea" id="RHEA:36847"/>
        <dbReference type="Rhea" id="RHEA-COMP:11060"/>
        <dbReference type="Rhea" id="RHEA-COMP:11061"/>
        <dbReference type="ChEBI" id="CHEBI:15378"/>
        <dbReference type="ChEBI" id="CHEBI:30013"/>
        <dbReference type="ChEBI" id="CHEBI:57692"/>
        <dbReference type="ChEBI" id="CHEBI:74257"/>
        <dbReference type="ChEBI" id="CHEBI:456215"/>
        <dbReference type="EC" id="2.7.1.180"/>
    </reaction>
</comment>
<keyword evidence="8" id="KW-0460">Magnesium</keyword>
<comment type="cofactor">
    <cofactor evidence="1">
        <name>Mg(2+)</name>
        <dbReference type="ChEBI" id="CHEBI:18420"/>
    </cofactor>
</comment>
<evidence type="ECO:0000256" key="9">
    <source>
        <dbReference type="ARBA" id="ARBA00031306"/>
    </source>
</evidence>
<reference evidence="11" key="2">
    <citation type="submission" date="2021-01" db="EMBL/GenBank/DDBJ databases">
        <authorList>
            <person name="Kang M."/>
        </authorList>
    </citation>
    <scope>NUCLEOTIDE SEQUENCE</scope>
    <source>
        <strain evidence="11">KACC 17527</strain>
    </source>
</reference>
<evidence type="ECO:0000313" key="12">
    <source>
        <dbReference type="Proteomes" id="UP000630528"/>
    </source>
</evidence>
<evidence type="ECO:0000256" key="2">
    <source>
        <dbReference type="ARBA" id="ARBA00011955"/>
    </source>
</evidence>
<dbReference type="SUPFAM" id="SSF143631">
    <property type="entry name" value="ApbE-like"/>
    <property type="match status" value="1"/>
</dbReference>
<gene>
    <name evidence="11" type="ORF">JJB11_22190</name>
</gene>
<dbReference type="Proteomes" id="UP000630528">
    <property type="component" value="Unassembled WGS sequence"/>
</dbReference>
<dbReference type="InterPro" id="IPR003374">
    <property type="entry name" value="ApbE-like_sf"/>
</dbReference>
<dbReference type="Pfam" id="PF02424">
    <property type="entry name" value="ApbE"/>
    <property type="match status" value="1"/>
</dbReference>
<dbReference type="InterPro" id="IPR024932">
    <property type="entry name" value="ApbE"/>
</dbReference>
<dbReference type="PANTHER" id="PTHR30040:SF2">
    <property type="entry name" value="FAD:PROTEIN FMN TRANSFERASE"/>
    <property type="match status" value="1"/>
</dbReference>
<evidence type="ECO:0000256" key="10">
    <source>
        <dbReference type="ARBA" id="ARBA00048540"/>
    </source>
</evidence>
<dbReference type="AlphaFoldDB" id="A0A934TX03"/>
<keyword evidence="12" id="KW-1185">Reference proteome</keyword>
<dbReference type="RefSeq" id="WP_201176736.1">
    <property type="nucleotide sequence ID" value="NZ_JAEPWM010000012.1"/>
</dbReference>
<organism evidence="11 12">
    <name type="scientific">Ramlibacter ginsenosidimutans</name>
    <dbReference type="NCBI Taxonomy" id="502333"/>
    <lineage>
        <taxon>Bacteria</taxon>
        <taxon>Pseudomonadati</taxon>
        <taxon>Pseudomonadota</taxon>
        <taxon>Betaproteobacteria</taxon>
        <taxon>Burkholderiales</taxon>
        <taxon>Comamonadaceae</taxon>
        <taxon>Ramlibacter</taxon>
    </lineage>
</organism>
<keyword evidence="4" id="KW-0285">Flavoprotein</keyword>
<protein>
    <recommendedName>
        <fullName evidence="3">FAD:protein FMN transferase</fullName>
        <ecNumber evidence="2">2.7.1.180</ecNumber>
    </recommendedName>
    <alternativeName>
        <fullName evidence="9">Flavin transferase</fullName>
    </alternativeName>
</protein>
<keyword evidence="7" id="KW-0274">FAD</keyword>
<dbReference type="GO" id="GO:0046872">
    <property type="term" value="F:metal ion binding"/>
    <property type="evidence" value="ECO:0007669"/>
    <property type="project" value="UniProtKB-KW"/>
</dbReference>
<proteinExistence type="predicted"/>
<evidence type="ECO:0000256" key="1">
    <source>
        <dbReference type="ARBA" id="ARBA00001946"/>
    </source>
</evidence>
<keyword evidence="5 11" id="KW-0808">Transferase</keyword>
<reference evidence="11" key="1">
    <citation type="journal article" date="2012" name="J. Microbiol. Biotechnol.">
        <title>Ramlibacter ginsenosidimutans sp. nov., with ginsenoside-converting activity.</title>
        <authorList>
            <person name="Wang L."/>
            <person name="An D.S."/>
            <person name="Kim S.G."/>
            <person name="Jin F.X."/>
            <person name="Kim S.C."/>
            <person name="Lee S.T."/>
            <person name="Im W.T."/>
        </authorList>
    </citation>
    <scope>NUCLEOTIDE SEQUENCE</scope>
    <source>
        <strain evidence="11">KACC 17527</strain>
    </source>
</reference>
<dbReference type="PANTHER" id="PTHR30040">
    <property type="entry name" value="THIAMINE BIOSYNTHESIS LIPOPROTEIN APBE"/>
    <property type="match status" value="1"/>
</dbReference>